<feature type="region of interest" description="Disordered" evidence="2">
    <location>
        <begin position="259"/>
        <end position="315"/>
    </location>
</feature>
<dbReference type="HOGENOM" id="CLU_071594_0_0_11"/>
<dbReference type="Proteomes" id="UP000008221">
    <property type="component" value="Chromosome"/>
</dbReference>
<dbReference type="Pfam" id="PF11307">
    <property type="entry name" value="DUF3109"/>
    <property type="match status" value="1"/>
</dbReference>
<evidence type="ECO:0000313" key="4">
    <source>
        <dbReference type="Proteomes" id="UP000008221"/>
    </source>
</evidence>
<proteinExistence type="inferred from homology"/>
<sequence length="315" mass="34945">MSSRPVRIGVRLAADQSGVGRSPATGEVPLDFPRDWVEFVDPADPEQLFRCDLTWLTSRWACIFRSGCPGIVAGRPDDGCCTHGAFYSGRDDERRVREAARRLDPSTWQYFRAARRGISTVVDGKRRTRIVDGACIFLNRPDFPGGAGCALHSLALRTGRHPMETKPDVCWQLPIRRTFERIRRPDGSRVWLVTIGEYDRRGWGPGGLDLDWWCTSSPSAHHGSVPLFRAYRNELTALMGEPAYRELARHCERRLAASQLVAPHPADPVRRPVPASDARPAGRRGRRADEGAGPPTARAAGSTGGSARRRSSTRQ</sequence>
<evidence type="ECO:0000313" key="3">
    <source>
        <dbReference type="EMBL" id="ABK52000.1"/>
    </source>
</evidence>
<dbReference type="AlphaFoldDB" id="A0LRE0"/>
<evidence type="ECO:0008006" key="5">
    <source>
        <dbReference type="Google" id="ProtNLM"/>
    </source>
</evidence>
<comment type="similarity">
    <text evidence="1">Belongs to the Rv0495c family.</text>
</comment>
<dbReference type="RefSeq" id="WP_011719064.1">
    <property type="nucleotide sequence ID" value="NC_008578.1"/>
</dbReference>
<organism evidence="3 4">
    <name type="scientific">Acidothermus cellulolyticus (strain ATCC 43068 / DSM 8971 / 11B)</name>
    <dbReference type="NCBI Taxonomy" id="351607"/>
    <lineage>
        <taxon>Bacteria</taxon>
        <taxon>Bacillati</taxon>
        <taxon>Actinomycetota</taxon>
        <taxon>Actinomycetes</taxon>
        <taxon>Acidothermales</taxon>
        <taxon>Acidothermaceae</taxon>
        <taxon>Acidothermus</taxon>
    </lineage>
</organism>
<dbReference type="InterPro" id="IPR021458">
    <property type="entry name" value="Rv0495c"/>
</dbReference>
<dbReference type="eggNOG" id="ENOG502Z8QX">
    <property type="taxonomic scope" value="Bacteria"/>
</dbReference>
<reference evidence="3 4" key="1">
    <citation type="journal article" date="2009" name="Genome Res.">
        <title>Complete genome of the cellulolytic thermophile Acidothermus cellulolyticus 11B provides insights into its ecophysiological and evolutionary adaptations.</title>
        <authorList>
            <person name="Barabote R.D."/>
            <person name="Xie G."/>
            <person name="Leu D.H."/>
            <person name="Normand P."/>
            <person name="Necsulea A."/>
            <person name="Daubin V."/>
            <person name="Medigue C."/>
            <person name="Adney W.S."/>
            <person name="Xu X.C."/>
            <person name="Lapidus A."/>
            <person name="Parales R.E."/>
            <person name="Detter C."/>
            <person name="Pujic P."/>
            <person name="Bruce D."/>
            <person name="Lavire C."/>
            <person name="Challacombe J.F."/>
            <person name="Brettin T.S."/>
            <person name="Berry A.M."/>
        </authorList>
    </citation>
    <scope>NUCLEOTIDE SEQUENCE [LARGE SCALE GENOMIC DNA]</scope>
    <source>
        <strain evidence="4">ATCC 43068 / DSM 8971 / 11B</strain>
    </source>
</reference>
<keyword evidence="4" id="KW-1185">Reference proteome</keyword>
<feature type="compositionally biased region" description="Low complexity" evidence="2">
    <location>
        <begin position="291"/>
        <end position="301"/>
    </location>
</feature>
<protein>
    <recommendedName>
        <fullName evidence="5">DUF3109 family protein</fullName>
    </recommendedName>
</protein>
<dbReference type="STRING" id="351607.Acel_0226"/>
<name>A0LRE0_ACIC1</name>
<gene>
    <name evidence="3" type="ordered locus">Acel_0226</name>
</gene>
<dbReference type="InParanoid" id="A0LRE0"/>
<dbReference type="KEGG" id="ace:Acel_0226"/>
<evidence type="ECO:0000256" key="2">
    <source>
        <dbReference type="SAM" id="MobiDB-lite"/>
    </source>
</evidence>
<accession>A0LRE0</accession>
<dbReference type="EMBL" id="CP000481">
    <property type="protein sequence ID" value="ABK52000.1"/>
    <property type="molecule type" value="Genomic_DNA"/>
</dbReference>
<evidence type="ECO:0000256" key="1">
    <source>
        <dbReference type="ARBA" id="ARBA00093770"/>
    </source>
</evidence>